<accession>A0A371INN6</accession>
<gene>
    <name evidence="1" type="ORF">BBG48_001765</name>
</gene>
<proteinExistence type="predicted"/>
<organism evidence="1 2">
    <name type="scientific">Criibacterium bergeronii</name>
    <dbReference type="NCBI Taxonomy" id="1871336"/>
    <lineage>
        <taxon>Bacteria</taxon>
        <taxon>Bacillati</taxon>
        <taxon>Bacillota</taxon>
        <taxon>Clostridia</taxon>
        <taxon>Peptostreptococcales</taxon>
        <taxon>Filifactoraceae</taxon>
        <taxon>Criibacterium</taxon>
    </lineage>
</organism>
<keyword evidence="2" id="KW-1185">Reference proteome</keyword>
<dbReference type="EMBL" id="MBEW02000002">
    <property type="protein sequence ID" value="RDY22095.1"/>
    <property type="molecule type" value="Genomic_DNA"/>
</dbReference>
<name>A0A371INN6_9FIRM</name>
<comment type="caution">
    <text evidence="1">The sequence shown here is derived from an EMBL/GenBank/DDBJ whole genome shotgun (WGS) entry which is preliminary data.</text>
</comment>
<sequence>MEVKWIHRSRQIKKSTSMVLFMYNKTEVIKLSKIIFTPEQIDLLSRNKYVKSVSEKAITYTNEFKIQFIADTNNGKTAIQIFSEAGLDPQILGKERIHKS</sequence>
<dbReference type="STRING" id="1871336.BBG48_07655"/>
<protein>
    <submittedName>
        <fullName evidence="1">Uncharacterized protein</fullName>
    </submittedName>
</protein>
<evidence type="ECO:0000313" key="2">
    <source>
        <dbReference type="Proteomes" id="UP000093352"/>
    </source>
</evidence>
<dbReference type="RefSeq" id="WP_068914276.1">
    <property type="nucleotide sequence ID" value="NZ_MBEW02000002.1"/>
</dbReference>
<dbReference type="Pfam" id="PF20310">
    <property type="entry name" value="HTH_Tnp_2"/>
    <property type="match status" value="1"/>
</dbReference>
<reference evidence="1 2" key="1">
    <citation type="journal article" date="2016" name="Genome Announc.">
        <title>Draft Genome Sequence of Criibacterium bergeronii gen. nov., sp. nov., Strain CCRI-22567T, Isolated from a Vaginal Sample from a Woman with Bacterial Vaginosis.</title>
        <authorList>
            <person name="Maheux A.F."/>
            <person name="Berube E."/>
            <person name="Boudreau D.K."/>
            <person name="Raymond F."/>
            <person name="Corbeil J."/>
            <person name="Roy P.H."/>
            <person name="Boissinot M."/>
            <person name="Omar R.F."/>
        </authorList>
    </citation>
    <scope>NUCLEOTIDE SEQUENCE [LARGE SCALE GENOMIC DNA]</scope>
    <source>
        <strain evidence="1 2">CCRI-22567</strain>
    </source>
</reference>
<dbReference type="AlphaFoldDB" id="A0A371INN6"/>
<dbReference type="InterPro" id="IPR046929">
    <property type="entry name" value="HTH_Tnp"/>
</dbReference>
<dbReference type="Proteomes" id="UP000093352">
    <property type="component" value="Unassembled WGS sequence"/>
</dbReference>
<evidence type="ECO:0000313" key="1">
    <source>
        <dbReference type="EMBL" id="RDY22095.1"/>
    </source>
</evidence>